<evidence type="ECO:0000256" key="3">
    <source>
        <dbReference type="ARBA" id="ARBA00022989"/>
    </source>
</evidence>
<evidence type="ECO:0000256" key="4">
    <source>
        <dbReference type="ARBA" id="ARBA00023136"/>
    </source>
</evidence>
<feature type="compositionally biased region" description="Acidic residues" evidence="5">
    <location>
        <begin position="492"/>
        <end position="503"/>
    </location>
</feature>
<name>A0ABP0LQZ9_9DINO</name>
<dbReference type="SUPFAM" id="SSF103473">
    <property type="entry name" value="MFS general substrate transporter"/>
    <property type="match status" value="1"/>
</dbReference>
<feature type="region of interest" description="Disordered" evidence="5">
    <location>
        <begin position="871"/>
        <end position="919"/>
    </location>
</feature>
<accession>A0ABP0LQZ9</accession>
<dbReference type="InterPro" id="IPR043502">
    <property type="entry name" value="DNA/RNA_pol_sf"/>
</dbReference>
<dbReference type="Proteomes" id="UP001642484">
    <property type="component" value="Unassembled WGS sequence"/>
</dbReference>
<feature type="transmembrane region" description="Helical" evidence="6">
    <location>
        <begin position="1680"/>
        <end position="1707"/>
    </location>
</feature>
<evidence type="ECO:0000313" key="7">
    <source>
        <dbReference type="EMBL" id="CAK9040479.1"/>
    </source>
</evidence>
<feature type="region of interest" description="Disordered" evidence="5">
    <location>
        <begin position="486"/>
        <end position="510"/>
    </location>
</feature>
<feature type="transmembrane region" description="Helical" evidence="6">
    <location>
        <begin position="1352"/>
        <end position="1372"/>
    </location>
</feature>
<comment type="caution">
    <text evidence="7">The sequence shown here is derived from an EMBL/GenBank/DDBJ whole genome shotgun (WGS) entry which is preliminary data.</text>
</comment>
<organism evidence="7 8">
    <name type="scientific">Durusdinium trenchii</name>
    <dbReference type="NCBI Taxonomy" id="1381693"/>
    <lineage>
        <taxon>Eukaryota</taxon>
        <taxon>Sar</taxon>
        <taxon>Alveolata</taxon>
        <taxon>Dinophyceae</taxon>
        <taxon>Suessiales</taxon>
        <taxon>Symbiodiniaceae</taxon>
        <taxon>Durusdinium</taxon>
    </lineage>
</organism>
<sequence>MPLYGAGRPRPHWEAVEPYPAFALARPRPRPNLGLDREKYLLEGCAKPLPAGIELPLKLPALRLCKGGLPGPVRGCDDFAAKQAVAILAEVSADVVRSGAARSFWVKPGCRAKSWEEEQWQALARTWVGYLQPLLNSSPFFQDLGELAEGSRYLAADLPGFKLWVDFIHGTDLETPFARADLLVNFFDCVQAKHRSAIAPWRSLKFVAGLLGWDRLLATLANPVVVACSGDAAESKERKEAVPLPLYAVARMEAAVLAALASGPQLDPPTLMCVVFLVMLWGALRFSDAQRVAVPEMDFVQGIVRCRCWKTKSSKTSMPWGCLTVGIYDDWTAAVKLLREKLGEVDFLIPGPFGGRASFTYTQAQLRRLLVCVAKVPEHAVSIYTLHSLKVTGLCWGLQLDIDGRCRRLWGHHRAREAGEAMVQKYGRDDVLPALRAQLVVARAIRGGWCPLTPQARGARQPCPEEPLAPAPSALRGAPLGLDICASGTSDTESESDENESEAESSVSSVCGELLEADDEEDAVPGPAQLVGGKFLMNCRSHKFHAVILAGGSLRRACAPSQSVDEPHWEDLLQKVGLCSKVQEELAARGFATAAELHWTLQSGAEETIDAVLQAAGVDKGCAPSLLQCLEAGRLRRLLAMCTKVCNDAGDQAPVVSDAAGTSLLGLSVGPQLDAAQLAELWKKFAADYPSECLEADGQPCKQLLQQIALQKRNGELKFIPWKQILSVVQYDRSRQSCSHSKEKSLLGLLADVTGHVDALEADVSSSPFAVQKVLSLRSVAWALLDWCHLSSGKMLVNKFMLLYHRVGLADVGMRPPNLAEAEFADAELCRQLQDLMSKGNDLDRAIYEAVVVRDSLRLWLQPRLKAPAEKGRSEVAADPAGCPSLPAGSAPPWQPAAFHQDAGQADVAGVAQQPESGSPADYHRIFLKDGGGLSSTLDWQVPPPGALRDPLSAVRKAIWSSMPKDACCRAAALCGKTLENPFFTDSEVHLMQVAVCSALGIDSAWALESFELTPYKFNLLESLALRMDDPDVALCKVLRRGAPTGVREPIPASGVWPPCSGKWGDEVAEACDLFWCTSNHISAEQEPAKVRALVQKEVDLGYLVHIAGGMSAVQQRFPDGSLAIGKLGLVTCAGKEDRLIGDSRASGASPAARFLERAEVPSLFLFTAALNRFAAWRGVAVDPKEWVLFSVDIKGAHKSIRTAAEDVGFSVFSLEGEFYAYVVNHFGAAWSAYWWSRLSALLLRTIHFLVRHRHLGAVYVDDFLFLLPRGAFAMLVVLVLAILQILAVPLSWRKLALGSELTYLGWQLSLHSGFWASLPESKQAKVLRELAWWRLHPRRVPRKKLSQLLGFLLWATQVRLALRAFLAPLFIKLNKPGSRLQCLSLGQLEELAMILGDGLVVQSAAARSDIQKGWRLHAVGGKTVDCVINARRLLQQPRTITGKIWVRFSAWTPCVDLDPVSLSSLHTLQRVFCTNSFSWAGERVAEDAAADAWAGSALSGIGGWFRALESNKLFWFHLEIEQGQLPDLWQWPEKMQAAICALELLAQLALVLARAKVDGTAQLHCVRLRQYGDNMPVVAACSKGMSTAPPLCFALMALAFAALELQVALELSHVAGERNEEADLLSRLNHPEAKPLPLVMRAKFPEANRVRITLADVLENGKACEEKSENEVADLTGEYLNICLLLVLYTLQGIPMGISGVLPLILKEKKVSYNDLGTFSLNSYPFSLKILWAPVVDAAYFNRIGRRKTWLIPTQFAIGVVMMVLSQRLDSLLYVEEPHITTLTCLFFLLYLLCATQDIAVDGWAIAILRKENVGYAATSNAIGQTLGYAIGFTGFMALEHFQLMTLSEFLLIWGMIFIVATLLVGLLKSEGAIPPEDEPESISTAYRNMFKILRLHPVRLLMLLLATWKFPFAVSDGVAPLKLQELGVKKEHMAYIASGMMPVYILLPAVISRWTSNSTPWALAMRFYPWRVLLVLIAAVLVSCTPSGDIHWTFYLAVVVVYLLGAVVSQCMFVSNMAFFARISDPAMGGTYMTLLNTLANLGGMWPSTVTLKLIDATSCSSPSCAVKVDGFYIMSGLSFFYGLLWYIAAAGPAHRVQMIKLSDWSVNAL</sequence>
<feature type="transmembrane region" description="Helical" evidence="6">
    <location>
        <begin position="1272"/>
        <end position="1293"/>
    </location>
</feature>
<feature type="compositionally biased region" description="Low complexity" evidence="5">
    <location>
        <begin position="901"/>
        <end position="914"/>
    </location>
</feature>
<proteinExistence type="predicted"/>
<dbReference type="EMBL" id="CAXAMN010013335">
    <property type="protein sequence ID" value="CAK9040479.1"/>
    <property type="molecule type" value="Genomic_DNA"/>
</dbReference>
<feature type="transmembrane region" description="Helical" evidence="6">
    <location>
        <begin position="1787"/>
        <end position="1810"/>
    </location>
</feature>
<keyword evidence="8" id="KW-1185">Reference proteome</keyword>
<keyword evidence="3 6" id="KW-1133">Transmembrane helix</keyword>
<dbReference type="PANTHER" id="PTHR12778">
    <property type="entry name" value="SOLUTE CARRIER FAMILY 33 ACETYL-COA TRANSPORTER -RELATED"/>
    <property type="match status" value="1"/>
</dbReference>
<feature type="transmembrane region" description="Helical" evidence="6">
    <location>
        <begin position="1852"/>
        <end position="1869"/>
    </location>
</feature>
<dbReference type="Gene3D" id="1.20.1250.20">
    <property type="entry name" value="MFS general substrate transporter like domains"/>
    <property type="match status" value="1"/>
</dbReference>
<evidence type="ECO:0000256" key="5">
    <source>
        <dbReference type="SAM" id="MobiDB-lite"/>
    </source>
</evidence>
<protein>
    <submittedName>
        <fullName evidence="7">Uncharacterized protein</fullName>
    </submittedName>
</protein>
<evidence type="ECO:0000256" key="6">
    <source>
        <dbReference type="SAM" id="Phobius"/>
    </source>
</evidence>
<dbReference type="InterPro" id="IPR011010">
    <property type="entry name" value="DNA_brk_join_enz"/>
</dbReference>
<keyword evidence="2 6" id="KW-0812">Transmembrane</keyword>
<dbReference type="InterPro" id="IPR004752">
    <property type="entry name" value="AmpG_permease/AT-1"/>
</dbReference>
<gene>
    <name evidence="7" type="ORF">CCMP2556_LOCUS21790</name>
</gene>
<evidence type="ECO:0000256" key="1">
    <source>
        <dbReference type="ARBA" id="ARBA00004141"/>
    </source>
</evidence>
<comment type="subcellular location">
    <subcellularLocation>
        <location evidence="1">Membrane</location>
        <topology evidence="1">Multi-pass membrane protein</topology>
    </subcellularLocation>
</comment>
<dbReference type="Pfam" id="PF13000">
    <property type="entry name" value="Acatn"/>
    <property type="match status" value="2"/>
</dbReference>
<dbReference type="PANTHER" id="PTHR12778:SF9">
    <property type="entry name" value="ACETYL-COENZYME A TRANSPORTER 1"/>
    <property type="match status" value="1"/>
</dbReference>
<feature type="transmembrane region" description="Helical" evidence="6">
    <location>
        <begin position="2074"/>
        <end position="2094"/>
    </location>
</feature>
<dbReference type="SUPFAM" id="SSF56349">
    <property type="entry name" value="DNA breaking-rejoining enzymes"/>
    <property type="match status" value="1"/>
</dbReference>
<dbReference type="InterPro" id="IPR024371">
    <property type="entry name" value="AcetylCoA_trans_1-like"/>
</dbReference>
<evidence type="ECO:0000313" key="8">
    <source>
        <dbReference type="Proteomes" id="UP001642484"/>
    </source>
</evidence>
<feature type="transmembrane region" description="Helical" evidence="6">
    <location>
        <begin position="1822"/>
        <end position="1840"/>
    </location>
</feature>
<feature type="transmembrane region" description="Helical" evidence="6">
    <location>
        <begin position="2034"/>
        <end position="2054"/>
    </location>
</feature>
<feature type="transmembrane region" description="Helical" evidence="6">
    <location>
        <begin position="1936"/>
        <end position="1958"/>
    </location>
</feature>
<reference evidence="7 8" key="1">
    <citation type="submission" date="2024-02" db="EMBL/GenBank/DDBJ databases">
        <authorList>
            <person name="Chen Y."/>
            <person name="Shah S."/>
            <person name="Dougan E. K."/>
            <person name="Thang M."/>
            <person name="Chan C."/>
        </authorList>
    </citation>
    <scope>NUCLEOTIDE SEQUENCE [LARGE SCALE GENOMIC DNA]</scope>
</reference>
<keyword evidence="4 6" id="KW-0472">Membrane</keyword>
<feature type="transmembrane region" description="Helical" evidence="6">
    <location>
        <begin position="1899"/>
        <end position="1916"/>
    </location>
</feature>
<evidence type="ECO:0000256" key="2">
    <source>
        <dbReference type="ARBA" id="ARBA00022692"/>
    </source>
</evidence>
<feature type="transmembrane region" description="Helical" evidence="6">
    <location>
        <begin position="1751"/>
        <end position="1767"/>
    </location>
</feature>
<dbReference type="InterPro" id="IPR036259">
    <property type="entry name" value="MFS_trans_sf"/>
</dbReference>
<feature type="transmembrane region" description="Helical" evidence="6">
    <location>
        <begin position="1970"/>
        <end position="1990"/>
    </location>
</feature>
<dbReference type="SUPFAM" id="SSF56672">
    <property type="entry name" value="DNA/RNA polymerases"/>
    <property type="match status" value="1"/>
</dbReference>
<feature type="transmembrane region" description="Helical" evidence="6">
    <location>
        <begin position="1996"/>
        <end position="2022"/>
    </location>
</feature>